<dbReference type="EMBL" id="CP043498">
    <property type="protein sequence ID" value="QFY60261.1"/>
    <property type="molecule type" value="Genomic_DNA"/>
</dbReference>
<name>A0A5Q0C8Q3_9HYPH</name>
<sequence length="126" mass="14223">MRWKIFAVLVALSYVWSVCADLSGVPRSQMMMIGSMCLGLFSTIGVLLYAFERELFSGWFWTWFSRVYLAWTCTFGAVVVLRTAILAYSVGPMAGIALLCIVAFIGAVYFFQWLALSRHARGELLR</sequence>
<keyword evidence="1" id="KW-0812">Transmembrane</keyword>
<keyword evidence="3" id="KW-1185">Reference proteome</keyword>
<protein>
    <submittedName>
        <fullName evidence="2">Uncharacterized protein</fullName>
    </submittedName>
</protein>
<dbReference type="RefSeq" id="WP_153270517.1">
    <property type="nucleotide sequence ID" value="NZ_CP043498.1"/>
</dbReference>
<evidence type="ECO:0000313" key="3">
    <source>
        <dbReference type="Proteomes" id="UP000326881"/>
    </source>
</evidence>
<reference evidence="2 3" key="1">
    <citation type="submission" date="2019-08" db="EMBL/GenBank/DDBJ databases">
        <title>Prosopis cineraria nodule microbiome.</title>
        <authorList>
            <person name="Ali R."/>
            <person name="Chaluvadi S.R."/>
            <person name="Wang X."/>
        </authorList>
    </citation>
    <scope>NUCLEOTIDE SEQUENCE [LARGE SCALE GENOMIC DNA]</scope>
    <source>
        <strain evidence="2 3">BG7</strain>
    </source>
</reference>
<keyword evidence="1" id="KW-0472">Membrane</keyword>
<dbReference type="KEGG" id="rgr:FZ934_07345"/>
<feature type="transmembrane region" description="Helical" evidence="1">
    <location>
        <begin position="30"/>
        <end position="51"/>
    </location>
</feature>
<proteinExistence type="predicted"/>
<evidence type="ECO:0000313" key="2">
    <source>
        <dbReference type="EMBL" id="QFY60261.1"/>
    </source>
</evidence>
<organism evidence="2 3">
    <name type="scientific">Rhizobium grahamii</name>
    <dbReference type="NCBI Taxonomy" id="1120045"/>
    <lineage>
        <taxon>Bacteria</taxon>
        <taxon>Pseudomonadati</taxon>
        <taxon>Pseudomonadota</taxon>
        <taxon>Alphaproteobacteria</taxon>
        <taxon>Hyphomicrobiales</taxon>
        <taxon>Rhizobiaceae</taxon>
        <taxon>Rhizobium/Agrobacterium group</taxon>
        <taxon>Rhizobium</taxon>
    </lineage>
</organism>
<gene>
    <name evidence="2" type="ORF">FZ934_07345</name>
</gene>
<dbReference type="Proteomes" id="UP000326881">
    <property type="component" value="Chromosome"/>
</dbReference>
<evidence type="ECO:0000256" key="1">
    <source>
        <dbReference type="SAM" id="Phobius"/>
    </source>
</evidence>
<accession>A0A5Q0C8Q3</accession>
<feature type="transmembrane region" description="Helical" evidence="1">
    <location>
        <begin position="63"/>
        <end position="88"/>
    </location>
</feature>
<keyword evidence="1" id="KW-1133">Transmembrane helix</keyword>
<feature type="transmembrane region" description="Helical" evidence="1">
    <location>
        <begin position="94"/>
        <end position="116"/>
    </location>
</feature>
<dbReference type="AlphaFoldDB" id="A0A5Q0C8Q3"/>
<dbReference type="OrthoDB" id="8448157at2"/>